<dbReference type="OrthoDB" id="2985014at2759"/>
<accession>A0A7R8WHW2</accession>
<keyword evidence="2" id="KW-0812">Transmembrane</keyword>
<evidence type="ECO:0000256" key="1">
    <source>
        <dbReference type="SAM" id="MobiDB-lite"/>
    </source>
</evidence>
<dbReference type="EMBL" id="OB664100">
    <property type="protein sequence ID" value="CAD7231996.1"/>
    <property type="molecule type" value="Genomic_DNA"/>
</dbReference>
<proteinExistence type="predicted"/>
<feature type="compositionally biased region" description="Basic and acidic residues" evidence="1">
    <location>
        <begin position="31"/>
        <end position="48"/>
    </location>
</feature>
<feature type="region of interest" description="Disordered" evidence="1">
    <location>
        <begin position="116"/>
        <end position="148"/>
    </location>
</feature>
<evidence type="ECO:0000313" key="3">
    <source>
        <dbReference type="EMBL" id="CAD7231996.1"/>
    </source>
</evidence>
<keyword evidence="2" id="KW-0472">Membrane</keyword>
<feature type="non-terminal residue" evidence="3">
    <location>
        <position position="148"/>
    </location>
</feature>
<keyword evidence="2" id="KW-1133">Transmembrane helix</keyword>
<feature type="region of interest" description="Disordered" evidence="1">
    <location>
        <begin position="31"/>
        <end position="71"/>
    </location>
</feature>
<feature type="transmembrane region" description="Helical" evidence="2">
    <location>
        <begin position="79"/>
        <end position="101"/>
    </location>
</feature>
<feature type="compositionally biased region" description="Polar residues" evidence="1">
    <location>
        <begin position="121"/>
        <end position="130"/>
    </location>
</feature>
<organism evidence="3">
    <name type="scientific">Cyprideis torosa</name>
    <dbReference type="NCBI Taxonomy" id="163714"/>
    <lineage>
        <taxon>Eukaryota</taxon>
        <taxon>Metazoa</taxon>
        <taxon>Ecdysozoa</taxon>
        <taxon>Arthropoda</taxon>
        <taxon>Crustacea</taxon>
        <taxon>Oligostraca</taxon>
        <taxon>Ostracoda</taxon>
        <taxon>Podocopa</taxon>
        <taxon>Podocopida</taxon>
        <taxon>Cytherocopina</taxon>
        <taxon>Cytheroidea</taxon>
        <taxon>Cytherideidae</taxon>
        <taxon>Cyprideis</taxon>
    </lineage>
</organism>
<sequence length="148" mass="16219">FAADISGFYGTTFTLIGIIAPQVSGAILDGEKLGRESPKEKDGSDRSKPPNRTAGPSPSPPPKRRDREDWGPPPILDRWAIVFQLCTVLYWVTGVVFLIFASGKEQPWNKPDYKRNAEAAATQNGTTEATTKGEVDNPAFQMDQVRPT</sequence>
<protein>
    <submittedName>
        <fullName evidence="3">Uncharacterized protein</fullName>
    </submittedName>
</protein>
<gene>
    <name evidence="3" type="ORF">CTOB1V02_LOCUS9837</name>
</gene>
<dbReference type="AlphaFoldDB" id="A0A7R8WHW2"/>
<name>A0A7R8WHW2_9CRUS</name>
<evidence type="ECO:0000256" key="2">
    <source>
        <dbReference type="SAM" id="Phobius"/>
    </source>
</evidence>
<reference evidence="3" key="1">
    <citation type="submission" date="2020-11" db="EMBL/GenBank/DDBJ databases">
        <authorList>
            <person name="Tran Van P."/>
        </authorList>
    </citation>
    <scope>NUCLEOTIDE SEQUENCE</scope>
</reference>